<feature type="compositionally biased region" description="Acidic residues" evidence="1">
    <location>
        <begin position="209"/>
        <end position="229"/>
    </location>
</feature>
<proteinExistence type="predicted"/>
<reference evidence="2" key="1">
    <citation type="submission" date="2021-01" db="EMBL/GenBank/DDBJ databases">
        <authorList>
            <person name="Corre E."/>
            <person name="Pelletier E."/>
            <person name="Niang G."/>
            <person name="Scheremetjew M."/>
            <person name="Finn R."/>
            <person name="Kale V."/>
            <person name="Holt S."/>
            <person name="Cochrane G."/>
            <person name="Meng A."/>
            <person name="Brown T."/>
            <person name="Cohen L."/>
        </authorList>
    </citation>
    <scope>NUCLEOTIDE SEQUENCE</scope>
    <source>
        <strain evidence="2">UTEX LB 985</strain>
    </source>
</reference>
<name>A0A7S2C9W0_9EUKA</name>
<evidence type="ECO:0000313" key="2">
    <source>
        <dbReference type="EMBL" id="CAD9419750.1"/>
    </source>
</evidence>
<gene>
    <name evidence="2" type="ORF">CBRE1094_LOCUS7339</name>
</gene>
<dbReference type="AlphaFoldDB" id="A0A7S2C9W0"/>
<accession>A0A7S2C9W0</accession>
<feature type="region of interest" description="Disordered" evidence="1">
    <location>
        <begin position="1"/>
        <end position="155"/>
    </location>
</feature>
<sequence length="229" mass="23198">MLGLFGSGGGNGTLSPVVEEVVGDPSASGAASDGVCHTVGGTTGDSKGPTLELPRLLRQLSVQSMDTTSSTTNPSPGATTSSPGLPPASPSLSSTFTGAPAAGASLDLRTGALPEQLSQAPLDASAATTASSTAASQSGSCVSSSSGPLPEHAEYQTSYRAALPQRVQQLAVEVSGKDLKRPSPKRMLSAGSREMALPDAKHRAGYEEHGEEDDDVDDDDEEEEAMNEL</sequence>
<feature type="compositionally biased region" description="Gly residues" evidence="1">
    <location>
        <begin position="1"/>
        <end position="12"/>
    </location>
</feature>
<feature type="compositionally biased region" description="Polar residues" evidence="1">
    <location>
        <begin position="60"/>
        <end position="77"/>
    </location>
</feature>
<dbReference type="EMBL" id="HBGU01013567">
    <property type="protein sequence ID" value="CAD9419750.1"/>
    <property type="molecule type" value="Transcribed_RNA"/>
</dbReference>
<organism evidence="2">
    <name type="scientific">Haptolina brevifila</name>
    <dbReference type="NCBI Taxonomy" id="156173"/>
    <lineage>
        <taxon>Eukaryota</taxon>
        <taxon>Haptista</taxon>
        <taxon>Haptophyta</taxon>
        <taxon>Prymnesiophyceae</taxon>
        <taxon>Prymnesiales</taxon>
        <taxon>Prymnesiaceae</taxon>
        <taxon>Haptolina</taxon>
    </lineage>
</organism>
<evidence type="ECO:0000256" key="1">
    <source>
        <dbReference type="SAM" id="MobiDB-lite"/>
    </source>
</evidence>
<feature type="compositionally biased region" description="Basic and acidic residues" evidence="1">
    <location>
        <begin position="199"/>
        <end position="208"/>
    </location>
</feature>
<feature type="region of interest" description="Disordered" evidence="1">
    <location>
        <begin position="173"/>
        <end position="229"/>
    </location>
</feature>
<protein>
    <submittedName>
        <fullName evidence="2">Uncharacterized protein</fullName>
    </submittedName>
</protein>
<feature type="compositionally biased region" description="Low complexity" evidence="1">
    <location>
        <begin position="124"/>
        <end position="146"/>
    </location>
</feature>